<proteinExistence type="predicted"/>
<reference evidence="1" key="1">
    <citation type="journal article" date="2022" name="Int. J. Mol. Sci.">
        <title>Draft Genome of Tanacetum Coccineum: Genomic Comparison of Closely Related Tanacetum-Family Plants.</title>
        <authorList>
            <person name="Yamashiro T."/>
            <person name="Shiraishi A."/>
            <person name="Nakayama K."/>
            <person name="Satake H."/>
        </authorList>
    </citation>
    <scope>NUCLEOTIDE SEQUENCE</scope>
</reference>
<protein>
    <submittedName>
        <fullName evidence="1">Uncharacterized protein</fullName>
    </submittedName>
</protein>
<comment type="caution">
    <text evidence="1">The sequence shown here is derived from an EMBL/GenBank/DDBJ whole genome shotgun (WGS) entry which is preliminary data.</text>
</comment>
<gene>
    <name evidence="1" type="ORF">Tco_0823831</name>
</gene>
<evidence type="ECO:0000313" key="1">
    <source>
        <dbReference type="EMBL" id="GJT02662.1"/>
    </source>
</evidence>
<keyword evidence="2" id="KW-1185">Reference proteome</keyword>
<evidence type="ECO:0000313" key="2">
    <source>
        <dbReference type="Proteomes" id="UP001151760"/>
    </source>
</evidence>
<dbReference type="Proteomes" id="UP001151760">
    <property type="component" value="Unassembled WGS sequence"/>
</dbReference>
<accession>A0ABQ5AM22</accession>
<dbReference type="EMBL" id="BQNB010012367">
    <property type="protein sequence ID" value="GJT02662.1"/>
    <property type="molecule type" value="Genomic_DNA"/>
</dbReference>
<name>A0ABQ5AM22_9ASTR</name>
<reference evidence="1" key="2">
    <citation type="submission" date="2022-01" db="EMBL/GenBank/DDBJ databases">
        <authorList>
            <person name="Yamashiro T."/>
            <person name="Shiraishi A."/>
            <person name="Satake H."/>
            <person name="Nakayama K."/>
        </authorList>
    </citation>
    <scope>NUCLEOTIDE SEQUENCE</scope>
</reference>
<sequence>METIHVTFDELTTMASEKFSSGPELQIMTPATSSSGLVPNLVPQQPFNPPTRNYWDRLFQPMFDEYFNTPSSAISPIPVAGSPRAV</sequence>
<organism evidence="1 2">
    <name type="scientific">Tanacetum coccineum</name>
    <dbReference type="NCBI Taxonomy" id="301880"/>
    <lineage>
        <taxon>Eukaryota</taxon>
        <taxon>Viridiplantae</taxon>
        <taxon>Streptophyta</taxon>
        <taxon>Embryophyta</taxon>
        <taxon>Tracheophyta</taxon>
        <taxon>Spermatophyta</taxon>
        <taxon>Magnoliopsida</taxon>
        <taxon>eudicotyledons</taxon>
        <taxon>Gunneridae</taxon>
        <taxon>Pentapetalae</taxon>
        <taxon>asterids</taxon>
        <taxon>campanulids</taxon>
        <taxon>Asterales</taxon>
        <taxon>Asteraceae</taxon>
        <taxon>Asteroideae</taxon>
        <taxon>Anthemideae</taxon>
        <taxon>Anthemidinae</taxon>
        <taxon>Tanacetum</taxon>
    </lineage>
</organism>